<dbReference type="AlphaFoldDB" id="A0A6I2U9M5"/>
<gene>
    <name evidence="1" type="ORF">FYJ84_04140</name>
</gene>
<dbReference type="GeneID" id="96778095"/>
<keyword evidence="2" id="KW-1185">Reference proteome</keyword>
<evidence type="ECO:0008006" key="3">
    <source>
        <dbReference type="Google" id="ProtNLM"/>
    </source>
</evidence>
<reference evidence="1 2" key="1">
    <citation type="submission" date="2019-08" db="EMBL/GenBank/DDBJ databases">
        <title>In-depth cultivation of the pig gut microbiome towards novel bacterial diversity and tailored functional studies.</title>
        <authorList>
            <person name="Wylensek D."/>
            <person name="Hitch T.C.A."/>
            <person name="Clavel T."/>
        </authorList>
    </citation>
    <scope>NUCLEOTIDE SEQUENCE [LARGE SCALE GENOMIC DNA]</scope>
    <source>
        <strain evidence="1 2">WCA-693-APC-5D-A</strain>
    </source>
</reference>
<dbReference type="EMBL" id="VUNR01000005">
    <property type="protein sequence ID" value="MSU08183.1"/>
    <property type="molecule type" value="Genomic_DNA"/>
</dbReference>
<name>A0A6I2U9M5_9FIRM</name>
<protein>
    <recommendedName>
        <fullName evidence="3">YopX protein domain-containing protein</fullName>
    </recommendedName>
</protein>
<accession>A0A6I2U9M5</accession>
<comment type="caution">
    <text evidence="1">The sequence shown here is derived from an EMBL/GenBank/DDBJ whole genome shotgun (WGS) entry which is preliminary data.</text>
</comment>
<sequence length="144" mass="16960">MEFLQKDIVVFRDKTEGVVSDDAIVRIDERGDWDWISLEDFRDNGTCKICIEWDIMEIKRKESYEQCYTTVFKRGEPLECGDIVVLKDGDRGVIAGNRIIFPKDCQWIELTEYEGYMNTWDEDLDICEHYRLIDGKMELLGGEE</sequence>
<evidence type="ECO:0000313" key="1">
    <source>
        <dbReference type="EMBL" id="MSU08183.1"/>
    </source>
</evidence>
<proteinExistence type="predicted"/>
<dbReference type="Proteomes" id="UP000433181">
    <property type="component" value="Unassembled WGS sequence"/>
</dbReference>
<dbReference type="RefSeq" id="WP_154406338.1">
    <property type="nucleotide sequence ID" value="NZ_VUNR01000005.1"/>
</dbReference>
<organism evidence="1 2">
    <name type="scientific">Anaerovibrio slackiae</name>
    <dbReference type="NCBI Taxonomy" id="2652309"/>
    <lineage>
        <taxon>Bacteria</taxon>
        <taxon>Bacillati</taxon>
        <taxon>Bacillota</taxon>
        <taxon>Negativicutes</taxon>
        <taxon>Selenomonadales</taxon>
        <taxon>Selenomonadaceae</taxon>
        <taxon>Anaerovibrio</taxon>
    </lineage>
</organism>
<evidence type="ECO:0000313" key="2">
    <source>
        <dbReference type="Proteomes" id="UP000433181"/>
    </source>
</evidence>